<dbReference type="AlphaFoldDB" id="A0A0G3BLI6"/>
<dbReference type="PANTHER" id="PTHR11122">
    <property type="entry name" value="APOSPORY-ASSOCIATED PROTEIN C-RELATED"/>
    <property type="match status" value="1"/>
</dbReference>
<dbReference type="EC" id="5.1.3.15" evidence="4"/>
<dbReference type="GO" id="GO:0005737">
    <property type="term" value="C:cytoplasm"/>
    <property type="evidence" value="ECO:0007669"/>
    <property type="project" value="TreeGrafter"/>
</dbReference>
<dbReference type="PIRSF" id="PIRSF016020">
    <property type="entry name" value="PHexose_mutarotase"/>
    <property type="match status" value="1"/>
</dbReference>
<comment type="catalytic activity">
    <reaction evidence="1">
        <text>alpha-D-glucose 6-phosphate = beta-D-glucose 6-phosphate</text>
        <dbReference type="Rhea" id="RHEA:16249"/>
        <dbReference type="ChEBI" id="CHEBI:58225"/>
        <dbReference type="ChEBI" id="CHEBI:58247"/>
        <dbReference type="EC" id="5.1.3.15"/>
    </reaction>
</comment>
<evidence type="ECO:0000256" key="2">
    <source>
        <dbReference type="ARBA" id="ARBA00005866"/>
    </source>
</evidence>
<dbReference type="RefSeq" id="WP_047195690.1">
    <property type="nucleotide sequence ID" value="NZ_CP011371.1"/>
</dbReference>
<proteinExistence type="inferred from homology"/>
<keyword evidence="3 4" id="KW-0413">Isomerase</keyword>
<dbReference type="GO" id="GO:0047938">
    <property type="term" value="F:glucose-6-phosphate 1-epimerase activity"/>
    <property type="evidence" value="ECO:0007669"/>
    <property type="project" value="UniProtKB-UniRule"/>
</dbReference>
<gene>
    <name evidence="6" type="ORF">AAW51_3598</name>
</gene>
<organism evidence="6 7">
    <name type="scientific">Caldimonas brevitalea</name>
    <dbReference type="NCBI Taxonomy" id="413882"/>
    <lineage>
        <taxon>Bacteria</taxon>
        <taxon>Pseudomonadati</taxon>
        <taxon>Pseudomonadota</taxon>
        <taxon>Betaproteobacteria</taxon>
        <taxon>Burkholderiales</taxon>
        <taxon>Sphaerotilaceae</taxon>
        <taxon>Caldimonas</taxon>
    </lineage>
</organism>
<dbReference type="Proteomes" id="UP000035352">
    <property type="component" value="Chromosome"/>
</dbReference>
<name>A0A0G3BLI6_9BURK</name>
<dbReference type="KEGG" id="pbh:AAW51_3598"/>
<evidence type="ECO:0000256" key="3">
    <source>
        <dbReference type="ARBA" id="ARBA00023235"/>
    </source>
</evidence>
<feature type="active site" evidence="5">
    <location>
        <position position="162"/>
    </location>
</feature>
<reference evidence="6 7" key="1">
    <citation type="submission" date="2015-05" db="EMBL/GenBank/DDBJ databases">
        <authorList>
            <person name="Tang B."/>
            <person name="Yu Y."/>
        </authorList>
    </citation>
    <scope>NUCLEOTIDE SEQUENCE [LARGE SCALE GENOMIC DNA]</scope>
    <source>
        <strain evidence="6 7">DSM 7029</strain>
    </source>
</reference>
<dbReference type="InterPro" id="IPR011013">
    <property type="entry name" value="Gal_mutarotase_sf_dom"/>
</dbReference>
<dbReference type="Pfam" id="PF01263">
    <property type="entry name" value="Aldose_epim"/>
    <property type="match status" value="1"/>
</dbReference>
<dbReference type="InterPro" id="IPR008183">
    <property type="entry name" value="Aldose_1/G6P_1-epimerase"/>
</dbReference>
<dbReference type="CDD" id="cd09020">
    <property type="entry name" value="D-hex-6-P-epi_like"/>
    <property type="match status" value="1"/>
</dbReference>
<comment type="similarity">
    <text evidence="2 4">Belongs to the glucose-6-phosphate 1-epimerase family.</text>
</comment>
<dbReference type="Gene3D" id="2.70.98.10">
    <property type="match status" value="1"/>
</dbReference>
<sequence length="289" mass="31667">MSLTSPSTPELVYLQGQPVVQLRAPDGARATVLLQGGQVISWSPAGGSERLYLSERAVFEDGKAVRGGVPVIFPQFEQRGPLPRHGFARTKRWKLLRADTGRDDAIAVLGLTDDEATRSLWPHAFAVELTVAVGGNRLDLELEVEHRGAQGAAPFSFMAALHTYLRVREVEEARLKGLQGVRYQDSTRQGAEAVESSGALAITDEIDRIYFGATRALLLDEPHRALGIEAQQFPDVVVWNPWDRKCAALPDMPPLGFRQMLCVEAALIGEPVVLQPGEQWWGRQSLVAG</sequence>
<dbReference type="OrthoDB" id="9790727at2"/>
<dbReference type="InterPro" id="IPR014718">
    <property type="entry name" value="GH-type_carb-bd"/>
</dbReference>
<dbReference type="SUPFAM" id="SSF74650">
    <property type="entry name" value="Galactose mutarotase-like"/>
    <property type="match status" value="1"/>
</dbReference>
<dbReference type="STRING" id="413882.AAW51_3598"/>
<accession>A0A0G3BLI6</accession>
<evidence type="ECO:0000313" key="6">
    <source>
        <dbReference type="EMBL" id="AKJ30289.1"/>
    </source>
</evidence>
<evidence type="ECO:0000256" key="5">
    <source>
        <dbReference type="PIRSR" id="PIRSR016020-1"/>
    </source>
</evidence>
<protein>
    <recommendedName>
        <fullName evidence="4">Putative glucose-6-phosphate 1-epimerase</fullName>
        <ecNumber evidence="4">5.1.3.15</ecNumber>
    </recommendedName>
</protein>
<dbReference type="GO" id="GO:0030246">
    <property type="term" value="F:carbohydrate binding"/>
    <property type="evidence" value="ECO:0007669"/>
    <property type="project" value="UniProtKB-UniRule"/>
</dbReference>
<dbReference type="PANTHER" id="PTHR11122:SF13">
    <property type="entry name" value="GLUCOSE-6-PHOSPHATE 1-EPIMERASE"/>
    <property type="match status" value="1"/>
</dbReference>
<dbReference type="GO" id="GO:0005975">
    <property type="term" value="P:carbohydrate metabolic process"/>
    <property type="evidence" value="ECO:0007669"/>
    <property type="project" value="InterPro"/>
</dbReference>
<evidence type="ECO:0000256" key="1">
    <source>
        <dbReference type="ARBA" id="ARBA00001096"/>
    </source>
</evidence>
<feature type="active site" evidence="5">
    <location>
        <position position="264"/>
    </location>
</feature>
<dbReference type="EMBL" id="CP011371">
    <property type="protein sequence ID" value="AKJ30289.1"/>
    <property type="molecule type" value="Genomic_DNA"/>
</dbReference>
<dbReference type="InterPro" id="IPR025532">
    <property type="entry name" value="G6P_1-epimerase"/>
</dbReference>
<evidence type="ECO:0000256" key="4">
    <source>
        <dbReference type="PIRNR" id="PIRNR016020"/>
    </source>
</evidence>
<evidence type="ECO:0000313" key="7">
    <source>
        <dbReference type="Proteomes" id="UP000035352"/>
    </source>
</evidence>
<keyword evidence="7" id="KW-1185">Reference proteome</keyword>